<dbReference type="InterPro" id="IPR002314">
    <property type="entry name" value="aa-tRNA-synt_IIb"/>
</dbReference>
<dbReference type="STRING" id="2282107.A0A286UGK0"/>
<evidence type="ECO:0000256" key="10">
    <source>
        <dbReference type="ARBA" id="ARBA00031900"/>
    </source>
</evidence>
<evidence type="ECO:0000256" key="11">
    <source>
        <dbReference type="ARBA" id="ARBA00049515"/>
    </source>
</evidence>
<dbReference type="Proteomes" id="UP000217199">
    <property type="component" value="Unassembled WGS sequence"/>
</dbReference>
<evidence type="ECO:0000256" key="5">
    <source>
        <dbReference type="ARBA" id="ARBA00022598"/>
    </source>
</evidence>
<dbReference type="CDD" id="cd00771">
    <property type="entry name" value="ThrRS_core"/>
    <property type="match status" value="1"/>
</dbReference>
<dbReference type="FunCoup" id="A0A286UGK0">
    <property type="interactions" value="318"/>
</dbReference>
<evidence type="ECO:0000259" key="14">
    <source>
        <dbReference type="PROSITE" id="PS50862"/>
    </source>
</evidence>
<dbReference type="SUPFAM" id="SSF52954">
    <property type="entry name" value="Class II aaRS ABD-related"/>
    <property type="match status" value="1"/>
</dbReference>
<proteinExistence type="inferred from homology"/>
<keyword evidence="8" id="KW-0648">Protein biosynthesis</keyword>
<comment type="similarity">
    <text evidence="2">Belongs to the class-II aminoacyl-tRNA synthetase family.</text>
</comment>
<dbReference type="OrthoDB" id="5423599at2759"/>
<dbReference type="Pfam" id="PF02824">
    <property type="entry name" value="TGS"/>
    <property type="match status" value="1"/>
</dbReference>
<keyword evidence="5" id="KW-0436">Ligase</keyword>
<dbReference type="PROSITE" id="PS51880">
    <property type="entry name" value="TGS"/>
    <property type="match status" value="1"/>
</dbReference>
<comment type="subcellular location">
    <subcellularLocation>
        <location evidence="1">Cytoplasm</location>
    </subcellularLocation>
</comment>
<keyword evidence="17" id="KW-1185">Reference proteome</keyword>
<name>A0A286UGK0_9AGAM</name>
<dbReference type="InParanoid" id="A0A286UGK0"/>
<dbReference type="HAMAP" id="MF_00184">
    <property type="entry name" value="Thr_tRNA_synth"/>
    <property type="match status" value="1"/>
</dbReference>
<sequence length="732" mass="83126">MASAAPSAVESTAQPATNPAIESAKAQQTGKKSKDKKGEAAASTPLELDPPPSYIDHRIQIFDKLKAEYDEWVKQQARQEISITLPDGSMRSGTSWETTPMDVAKELSKSLSERIVIAKVDGELWDLERPLEKSVKLELLDFEHPEGKRVFWHSSAHALGEATERHYGCHLCIGPPTDDGFFYEMAIEDRPVLQSDYPLLEKVVDKVVKEKQKFERLVVPKETLLEMFAYNKYKKHIIESKIPDGTSTTVYRCGPMIDLCVGPHIPHTGRIKSFMVTKSSASYFLGNQANDSLQRIYGISFPDKKQLAEYKVFLAEAAKRDHRKIGKEQELFFFNELSPGSCFFLPHGTRLYNSLIELMRSEYAKRGYQEVISPNMYHSKLWETSGHWQNYKDDMFTLDIEKEKWGLKPMNCPGHCLIFDSRDRSYKELPIRMAEFGVIHRNEASGALTGLTRVRRFVQDDTHVFCMPTQIEEEIAAIFDFMKAIYGIFGFDFHLELSTRPDNYLGDLETWNAAEAQLTGALDKFYPGKWELNPGDGAFYGPKIDITISDALKRSFQCATIQLDFQLPNRFNLKYRAADDNDTTPDKAPSRPVMIHRAILGSLERFIAIITEHFGGKWPFWINPRQVLVVPVAIPYQAYASEVAAKLNSLGIFSDVDNGENTLNKKIRNGELAQYNFILVVGQAELDSRSVNVRNRDDVGSKSRSEEIIKLDTICEQLVALKQSRSLENKLV</sequence>
<dbReference type="GO" id="GO:0005739">
    <property type="term" value="C:mitochondrion"/>
    <property type="evidence" value="ECO:0007669"/>
    <property type="project" value="TreeGrafter"/>
</dbReference>
<dbReference type="SUPFAM" id="SSF81271">
    <property type="entry name" value="TGS-like"/>
    <property type="match status" value="1"/>
</dbReference>
<dbReference type="SMART" id="SM00863">
    <property type="entry name" value="tRNA_SAD"/>
    <property type="match status" value="1"/>
</dbReference>
<evidence type="ECO:0000256" key="2">
    <source>
        <dbReference type="ARBA" id="ARBA00008226"/>
    </source>
</evidence>
<keyword evidence="6" id="KW-0547">Nucleotide-binding</keyword>
<dbReference type="InterPro" id="IPR047246">
    <property type="entry name" value="ThrRS_anticodon"/>
</dbReference>
<dbReference type="SUPFAM" id="SSF55681">
    <property type="entry name" value="Class II aaRS and biotin synthetases"/>
    <property type="match status" value="1"/>
</dbReference>
<dbReference type="Pfam" id="PF07973">
    <property type="entry name" value="tRNA_SAD"/>
    <property type="match status" value="1"/>
</dbReference>
<dbReference type="InterPro" id="IPR006195">
    <property type="entry name" value="aa-tRNA-synth_II"/>
</dbReference>
<dbReference type="GO" id="GO:0004829">
    <property type="term" value="F:threonine-tRNA ligase activity"/>
    <property type="evidence" value="ECO:0007669"/>
    <property type="project" value="UniProtKB-EC"/>
</dbReference>
<evidence type="ECO:0000313" key="16">
    <source>
        <dbReference type="EMBL" id="PAV18723.1"/>
    </source>
</evidence>
<dbReference type="Gene3D" id="3.30.980.10">
    <property type="entry name" value="Threonyl-trna Synthetase, Chain A, domain 2"/>
    <property type="match status" value="1"/>
</dbReference>
<evidence type="ECO:0000259" key="15">
    <source>
        <dbReference type="PROSITE" id="PS51880"/>
    </source>
</evidence>
<keyword evidence="9" id="KW-0030">Aminoacyl-tRNA synthetase</keyword>
<dbReference type="CDD" id="cd00860">
    <property type="entry name" value="ThrRS_anticodon"/>
    <property type="match status" value="1"/>
</dbReference>
<dbReference type="NCBIfam" id="TIGR00418">
    <property type="entry name" value="thrS"/>
    <property type="match status" value="1"/>
</dbReference>
<dbReference type="InterPro" id="IPR036621">
    <property type="entry name" value="Anticodon-bd_dom_sf"/>
</dbReference>
<dbReference type="InterPro" id="IPR045864">
    <property type="entry name" value="aa-tRNA-synth_II/BPL/LPL"/>
</dbReference>
<dbReference type="PRINTS" id="PR01047">
    <property type="entry name" value="TRNASYNTHTHR"/>
</dbReference>
<accession>A0A286UGK0</accession>
<evidence type="ECO:0000256" key="3">
    <source>
        <dbReference type="ARBA" id="ARBA00013163"/>
    </source>
</evidence>
<dbReference type="GO" id="GO:0005524">
    <property type="term" value="F:ATP binding"/>
    <property type="evidence" value="ECO:0007669"/>
    <property type="project" value="UniProtKB-KW"/>
</dbReference>
<dbReference type="FunFam" id="3.10.20.30:FF:000006">
    <property type="entry name" value="Threonine--tRNA ligase, cytoplasmic"/>
    <property type="match status" value="1"/>
</dbReference>
<dbReference type="InterPro" id="IPR004095">
    <property type="entry name" value="TGS"/>
</dbReference>
<evidence type="ECO:0000256" key="9">
    <source>
        <dbReference type="ARBA" id="ARBA00023146"/>
    </source>
</evidence>
<dbReference type="InterPro" id="IPR012947">
    <property type="entry name" value="tRNA_SAD"/>
</dbReference>
<dbReference type="Pfam" id="PF00587">
    <property type="entry name" value="tRNA-synt_2b"/>
    <property type="match status" value="1"/>
</dbReference>
<protein>
    <recommendedName>
        <fullName evidence="12">Probable threonine--tRNA ligase, cytoplasmic</fullName>
        <ecNumber evidence="3">6.1.1.3</ecNumber>
    </recommendedName>
    <alternativeName>
        <fullName evidence="10">Threonyl-tRNA synthetase</fullName>
    </alternativeName>
</protein>
<dbReference type="InterPro" id="IPR002320">
    <property type="entry name" value="Thr-tRNA-ligase_IIa"/>
</dbReference>
<feature type="region of interest" description="Disordered" evidence="13">
    <location>
        <begin position="1"/>
        <end position="52"/>
    </location>
</feature>
<dbReference type="InterPro" id="IPR012675">
    <property type="entry name" value="Beta-grasp_dom_sf"/>
</dbReference>
<dbReference type="FunFam" id="3.30.930.10:FF:000019">
    <property type="entry name" value="Threonine--tRNA ligase"/>
    <property type="match status" value="1"/>
</dbReference>
<dbReference type="Pfam" id="PF03129">
    <property type="entry name" value="HGTP_anticodon"/>
    <property type="match status" value="1"/>
</dbReference>
<evidence type="ECO:0000256" key="8">
    <source>
        <dbReference type="ARBA" id="ARBA00022917"/>
    </source>
</evidence>
<gene>
    <name evidence="16" type="ORF">PNOK_0556600</name>
</gene>
<evidence type="ECO:0000256" key="6">
    <source>
        <dbReference type="ARBA" id="ARBA00022741"/>
    </source>
</evidence>
<dbReference type="InterPro" id="IPR018163">
    <property type="entry name" value="Thr/Ala-tRNA-synth_IIc_edit"/>
</dbReference>
<evidence type="ECO:0000256" key="1">
    <source>
        <dbReference type="ARBA" id="ARBA00004496"/>
    </source>
</evidence>
<keyword evidence="4" id="KW-0963">Cytoplasm</keyword>
<evidence type="ECO:0000256" key="4">
    <source>
        <dbReference type="ARBA" id="ARBA00022490"/>
    </source>
</evidence>
<dbReference type="Gene3D" id="3.10.20.30">
    <property type="match status" value="1"/>
</dbReference>
<evidence type="ECO:0000313" key="17">
    <source>
        <dbReference type="Proteomes" id="UP000217199"/>
    </source>
</evidence>
<organism evidence="16 17">
    <name type="scientific">Pyrrhoderma noxium</name>
    <dbReference type="NCBI Taxonomy" id="2282107"/>
    <lineage>
        <taxon>Eukaryota</taxon>
        <taxon>Fungi</taxon>
        <taxon>Dikarya</taxon>
        <taxon>Basidiomycota</taxon>
        <taxon>Agaricomycotina</taxon>
        <taxon>Agaricomycetes</taxon>
        <taxon>Hymenochaetales</taxon>
        <taxon>Hymenochaetaceae</taxon>
        <taxon>Pyrrhoderma</taxon>
    </lineage>
</organism>
<evidence type="ECO:0000256" key="13">
    <source>
        <dbReference type="SAM" id="MobiDB-lite"/>
    </source>
</evidence>
<comment type="caution">
    <text evidence="16">The sequence shown here is derived from an EMBL/GenBank/DDBJ whole genome shotgun (WGS) entry which is preliminary data.</text>
</comment>
<dbReference type="SUPFAM" id="SSF55186">
    <property type="entry name" value="ThrRS/AlaRS common domain"/>
    <property type="match status" value="1"/>
</dbReference>
<dbReference type="PANTHER" id="PTHR11451">
    <property type="entry name" value="THREONINE-TRNA LIGASE"/>
    <property type="match status" value="1"/>
</dbReference>
<dbReference type="EMBL" id="NBII01000005">
    <property type="protein sequence ID" value="PAV18723.1"/>
    <property type="molecule type" value="Genomic_DNA"/>
</dbReference>
<dbReference type="FunFam" id="3.30.980.10:FF:000005">
    <property type="entry name" value="Threonyl-tRNA synthetase, mitochondrial"/>
    <property type="match status" value="1"/>
</dbReference>
<dbReference type="GO" id="GO:0006435">
    <property type="term" value="P:threonyl-tRNA aminoacylation"/>
    <property type="evidence" value="ECO:0007669"/>
    <property type="project" value="InterPro"/>
</dbReference>
<dbReference type="PANTHER" id="PTHR11451:SF46">
    <property type="entry name" value="THREONINE--TRNA LIGASE"/>
    <property type="match status" value="1"/>
</dbReference>
<evidence type="ECO:0000256" key="12">
    <source>
        <dbReference type="ARBA" id="ARBA00072369"/>
    </source>
</evidence>
<dbReference type="PROSITE" id="PS50862">
    <property type="entry name" value="AA_TRNA_LIGASE_II"/>
    <property type="match status" value="1"/>
</dbReference>
<dbReference type="InterPro" id="IPR012676">
    <property type="entry name" value="TGS-like"/>
</dbReference>
<dbReference type="InterPro" id="IPR033728">
    <property type="entry name" value="ThrRS_core"/>
</dbReference>
<evidence type="ECO:0000256" key="7">
    <source>
        <dbReference type="ARBA" id="ARBA00022840"/>
    </source>
</evidence>
<keyword evidence="7" id="KW-0067">ATP-binding</keyword>
<dbReference type="Gene3D" id="3.30.930.10">
    <property type="entry name" value="Bira Bifunctional Protein, Domain 2"/>
    <property type="match status" value="1"/>
</dbReference>
<feature type="domain" description="TGS" evidence="15">
    <location>
        <begin position="79"/>
        <end position="141"/>
    </location>
</feature>
<dbReference type="Gene3D" id="3.40.50.800">
    <property type="entry name" value="Anticodon-binding domain"/>
    <property type="match status" value="1"/>
</dbReference>
<feature type="domain" description="Aminoacyl-transfer RNA synthetases class-II family profile" evidence="14">
    <location>
        <begin position="346"/>
        <end position="619"/>
    </location>
</feature>
<dbReference type="EC" id="6.1.1.3" evidence="3"/>
<dbReference type="InterPro" id="IPR004154">
    <property type="entry name" value="Anticodon-bd"/>
</dbReference>
<dbReference type="CDD" id="cd01667">
    <property type="entry name" value="TGS_ThrRS"/>
    <property type="match status" value="1"/>
</dbReference>
<comment type="catalytic activity">
    <reaction evidence="11">
        <text>tRNA(Thr) + L-threonine + ATP = L-threonyl-tRNA(Thr) + AMP + diphosphate + H(+)</text>
        <dbReference type="Rhea" id="RHEA:24624"/>
        <dbReference type="Rhea" id="RHEA-COMP:9670"/>
        <dbReference type="Rhea" id="RHEA-COMP:9704"/>
        <dbReference type="ChEBI" id="CHEBI:15378"/>
        <dbReference type="ChEBI" id="CHEBI:30616"/>
        <dbReference type="ChEBI" id="CHEBI:33019"/>
        <dbReference type="ChEBI" id="CHEBI:57926"/>
        <dbReference type="ChEBI" id="CHEBI:78442"/>
        <dbReference type="ChEBI" id="CHEBI:78534"/>
        <dbReference type="ChEBI" id="CHEBI:456215"/>
        <dbReference type="EC" id="6.1.1.3"/>
    </reaction>
</comment>
<reference evidence="16 17" key="1">
    <citation type="journal article" date="2017" name="Mol. Ecol.">
        <title>Comparative and population genomic landscape of Phellinus noxius: A hypervariable fungus causing root rot in trees.</title>
        <authorList>
            <person name="Chung C.L."/>
            <person name="Lee T.J."/>
            <person name="Akiba M."/>
            <person name="Lee H.H."/>
            <person name="Kuo T.H."/>
            <person name="Liu D."/>
            <person name="Ke H.M."/>
            <person name="Yokoi T."/>
            <person name="Roa M.B."/>
            <person name="Lu M.J."/>
            <person name="Chang Y.Y."/>
            <person name="Ann P.J."/>
            <person name="Tsai J.N."/>
            <person name="Chen C.Y."/>
            <person name="Tzean S.S."/>
            <person name="Ota Y."/>
            <person name="Hattori T."/>
            <person name="Sahashi N."/>
            <person name="Liou R.F."/>
            <person name="Kikuchi T."/>
            <person name="Tsai I.J."/>
        </authorList>
    </citation>
    <scope>NUCLEOTIDE SEQUENCE [LARGE SCALE GENOMIC DNA]</scope>
    <source>
        <strain evidence="16 17">FFPRI411160</strain>
    </source>
</reference>
<dbReference type="AlphaFoldDB" id="A0A286UGK0"/>